<organism evidence="3 4">
    <name type="scientific">Ditylenchus destructor</name>
    <dbReference type="NCBI Taxonomy" id="166010"/>
    <lineage>
        <taxon>Eukaryota</taxon>
        <taxon>Metazoa</taxon>
        <taxon>Ecdysozoa</taxon>
        <taxon>Nematoda</taxon>
        <taxon>Chromadorea</taxon>
        <taxon>Rhabditida</taxon>
        <taxon>Tylenchina</taxon>
        <taxon>Tylenchomorpha</taxon>
        <taxon>Sphaerularioidea</taxon>
        <taxon>Anguinidae</taxon>
        <taxon>Anguininae</taxon>
        <taxon>Ditylenchus</taxon>
    </lineage>
</organism>
<protein>
    <submittedName>
        <fullName evidence="3">MULE transposase domain-containing protein</fullName>
    </submittedName>
</protein>
<dbReference type="InterPro" id="IPR018289">
    <property type="entry name" value="MULE_transposase_dom"/>
</dbReference>
<evidence type="ECO:0000313" key="3">
    <source>
        <dbReference type="EMBL" id="KAI1695005.1"/>
    </source>
</evidence>
<keyword evidence="4" id="KW-1185">Reference proteome</keyword>
<evidence type="ECO:0000313" key="4">
    <source>
        <dbReference type="Proteomes" id="UP001201812"/>
    </source>
</evidence>
<accession>A0AAD4MI93</accession>
<evidence type="ECO:0000256" key="1">
    <source>
        <dbReference type="SAM" id="MobiDB-lite"/>
    </source>
</evidence>
<dbReference type="Pfam" id="PF10551">
    <property type="entry name" value="MULE"/>
    <property type="match status" value="1"/>
</dbReference>
<name>A0AAD4MI93_9BILA</name>
<evidence type="ECO:0000259" key="2">
    <source>
        <dbReference type="Pfam" id="PF10551"/>
    </source>
</evidence>
<feature type="region of interest" description="Disordered" evidence="1">
    <location>
        <begin position="452"/>
        <end position="502"/>
    </location>
</feature>
<feature type="domain" description="MULE transposase" evidence="2">
    <location>
        <begin position="343"/>
        <end position="432"/>
    </location>
</feature>
<feature type="compositionally biased region" description="Polar residues" evidence="1">
    <location>
        <begin position="472"/>
        <end position="486"/>
    </location>
</feature>
<dbReference type="EMBL" id="JAKKPZ010000450">
    <property type="protein sequence ID" value="KAI1695005.1"/>
    <property type="molecule type" value="Genomic_DNA"/>
</dbReference>
<dbReference type="AlphaFoldDB" id="A0AAD4MI93"/>
<proteinExistence type="predicted"/>
<feature type="compositionally biased region" description="Basic and acidic residues" evidence="1">
    <location>
        <begin position="452"/>
        <end position="462"/>
    </location>
</feature>
<gene>
    <name evidence="3" type="ORF">DdX_19812</name>
</gene>
<comment type="caution">
    <text evidence="3">The sequence shown here is derived from an EMBL/GenBank/DDBJ whole genome shotgun (WGS) entry which is preliminary data.</text>
</comment>
<reference evidence="3" key="1">
    <citation type="submission" date="2022-01" db="EMBL/GenBank/DDBJ databases">
        <title>Genome Sequence Resource for Two Populations of Ditylenchus destructor, the Migratory Endoparasitic Phytonematode.</title>
        <authorList>
            <person name="Zhang H."/>
            <person name="Lin R."/>
            <person name="Xie B."/>
        </authorList>
    </citation>
    <scope>NUCLEOTIDE SEQUENCE</scope>
    <source>
        <strain evidence="3">BazhouSP</strain>
    </source>
</reference>
<dbReference type="Gene3D" id="2.20.25.240">
    <property type="match status" value="1"/>
</dbReference>
<sequence>MSSLKEKSSSSTAMGLSMHNRCYMRQSRRQMREPHEIQEIHVNVLYRPKIRCATLDLPFTWIRKGLAPSEHEAKGRCIRILEKAEEDDRVATLDELKEECKKVDVFNTGMVGICIMARKRPNSSLDTYEPLEEESSSDKENFDAPVEFIETQRQTIKGTGLMLAHDGHLYWHQKGDMEGSSFWKCVLSRKHKLGEFQCSTVLQLHKGFDVIGISTTHCHDGIPYEISQRKAKAALRKSVRNHPEIRTKKLVDSVISYADPEIRSKLGPEVLSRRVRRIRHVNAAEPANPKTLDALKIPAKFQQIGNEKFFLSDMTTKEGARVLMFGTERGLELMAKIKKWAGDGTFEVVPLLFESLWVLYVRLAHTFVPVLFCLMSNRVASTYISVLEKIKELRPDVNPQSFSLDFESAEIGAIRQVFPNTQLEGCFFHFQKAVLRYWKLIGLADAPRDAKKVPSKVKHDSKPVSSDMPRSPQWNTSKRLGTTLEASSHHMVNCQPAKGKSN</sequence>
<dbReference type="Proteomes" id="UP001201812">
    <property type="component" value="Unassembled WGS sequence"/>
</dbReference>